<protein>
    <submittedName>
        <fullName evidence="2">Uncharacterized protein</fullName>
    </submittedName>
</protein>
<proteinExistence type="predicted"/>
<dbReference type="Proteomes" id="UP000785679">
    <property type="component" value="Unassembled WGS sequence"/>
</dbReference>
<keyword evidence="3" id="KW-1185">Reference proteome</keyword>
<dbReference type="AlphaFoldDB" id="A0A8J8SZY5"/>
<evidence type="ECO:0000256" key="1">
    <source>
        <dbReference type="SAM" id="Phobius"/>
    </source>
</evidence>
<keyword evidence="1" id="KW-0472">Membrane</keyword>
<feature type="transmembrane region" description="Helical" evidence="1">
    <location>
        <begin position="51"/>
        <end position="76"/>
    </location>
</feature>
<organism evidence="2 3">
    <name type="scientific">Halteria grandinella</name>
    <dbReference type="NCBI Taxonomy" id="5974"/>
    <lineage>
        <taxon>Eukaryota</taxon>
        <taxon>Sar</taxon>
        <taxon>Alveolata</taxon>
        <taxon>Ciliophora</taxon>
        <taxon>Intramacronucleata</taxon>
        <taxon>Spirotrichea</taxon>
        <taxon>Stichotrichia</taxon>
        <taxon>Sporadotrichida</taxon>
        <taxon>Halteriidae</taxon>
        <taxon>Halteria</taxon>
    </lineage>
</organism>
<accession>A0A8J8SZY5</accession>
<feature type="transmembrane region" description="Helical" evidence="1">
    <location>
        <begin position="257"/>
        <end position="285"/>
    </location>
</feature>
<feature type="transmembrane region" description="Helical" evidence="1">
    <location>
        <begin position="198"/>
        <end position="219"/>
    </location>
</feature>
<sequence length="297" mass="34807">MVSSDSEEDCCQHDQEVKHKGVKHRRRRNVVTPEEEKIMDQNSEQIHVLMWIRALVVFGILALILAFIACIIHFSLCHYLPSLTSYEIGGSFWLFPYIPVEATLFVDFDQTYLKDALLYLIILDFLILFESGIVVRKFFKPLRQMEEVLTAYEKKQFEKYDGKLRTLNFHQIEGFIDVQAQLRLLFQRMKLLSMVQTVFYLLAIYNIYCCLSGTLYKWLDDSISLQQDEAILSDFVNPHSGMAEEVRQHQRKNATSFIRVVLFIFAFVGVMVFAVLRILVLYVAYQLKTEQKKAQED</sequence>
<gene>
    <name evidence="2" type="ORF">FGO68_gene14142</name>
</gene>
<dbReference type="EMBL" id="RRYP01013530">
    <property type="protein sequence ID" value="TNV76461.1"/>
    <property type="molecule type" value="Genomic_DNA"/>
</dbReference>
<name>A0A8J8SZY5_HALGN</name>
<feature type="transmembrane region" description="Helical" evidence="1">
    <location>
        <begin position="116"/>
        <end position="135"/>
    </location>
</feature>
<keyword evidence="1" id="KW-0812">Transmembrane</keyword>
<keyword evidence="1" id="KW-1133">Transmembrane helix</keyword>
<evidence type="ECO:0000313" key="2">
    <source>
        <dbReference type="EMBL" id="TNV76461.1"/>
    </source>
</evidence>
<comment type="caution">
    <text evidence="2">The sequence shown here is derived from an EMBL/GenBank/DDBJ whole genome shotgun (WGS) entry which is preliminary data.</text>
</comment>
<reference evidence="2" key="1">
    <citation type="submission" date="2019-06" db="EMBL/GenBank/DDBJ databases">
        <authorList>
            <person name="Zheng W."/>
        </authorList>
    </citation>
    <scope>NUCLEOTIDE SEQUENCE</scope>
    <source>
        <strain evidence="2">QDHG01</strain>
    </source>
</reference>
<evidence type="ECO:0000313" key="3">
    <source>
        <dbReference type="Proteomes" id="UP000785679"/>
    </source>
</evidence>